<feature type="domain" description="C2H2-type" evidence="1">
    <location>
        <begin position="279"/>
        <end position="302"/>
    </location>
</feature>
<dbReference type="InterPro" id="IPR013087">
    <property type="entry name" value="Znf_C2H2_type"/>
</dbReference>
<feature type="non-terminal residue" evidence="2">
    <location>
        <position position="1"/>
    </location>
</feature>
<proteinExistence type="predicted"/>
<dbReference type="Proteomes" id="UP000789901">
    <property type="component" value="Unassembled WGS sequence"/>
</dbReference>
<organism evidence="2 3">
    <name type="scientific">Gigaspora margarita</name>
    <dbReference type="NCBI Taxonomy" id="4874"/>
    <lineage>
        <taxon>Eukaryota</taxon>
        <taxon>Fungi</taxon>
        <taxon>Fungi incertae sedis</taxon>
        <taxon>Mucoromycota</taxon>
        <taxon>Glomeromycotina</taxon>
        <taxon>Glomeromycetes</taxon>
        <taxon>Diversisporales</taxon>
        <taxon>Gigasporaceae</taxon>
        <taxon>Gigaspora</taxon>
    </lineage>
</organism>
<gene>
    <name evidence="2" type="ORF">GMARGA_LOCUS34928</name>
</gene>
<evidence type="ECO:0000259" key="1">
    <source>
        <dbReference type="PROSITE" id="PS00028"/>
    </source>
</evidence>
<evidence type="ECO:0000313" key="2">
    <source>
        <dbReference type="EMBL" id="CAG8840465.1"/>
    </source>
</evidence>
<dbReference type="PROSITE" id="PS00028">
    <property type="entry name" value="ZINC_FINGER_C2H2_1"/>
    <property type="match status" value="1"/>
</dbReference>
<dbReference type="EMBL" id="CAJVQB010062935">
    <property type="protein sequence ID" value="CAG8840465.1"/>
    <property type="molecule type" value="Genomic_DNA"/>
</dbReference>
<evidence type="ECO:0000313" key="3">
    <source>
        <dbReference type="Proteomes" id="UP000789901"/>
    </source>
</evidence>
<keyword evidence="3" id="KW-1185">Reference proteome</keyword>
<name>A0ABN7WTG1_GIGMA</name>
<accession>A0ABN7WTG1</accession>
<dbReference type="PANTHER" id="PTHR46954">
    <property type="entry name" value="C2H2-TYPE DOMAIN-CONTAINING PROTEIN"/>
    <property type="match status" value="1"/>
</dbReference>
<protein>
    <submittedName>
        <fullName evidence="2">6231_t:CDS:1</fullName>
    </submittedName>
</protein>
<dbReference type="PANTHER" id="PTHR46954:SF1">
    <property type="entry name" value="C2H2-TYPE DOMAIN-CONTAINING PROTEIN"/>
    <property type="match status" value="1"/>
</dbReference>
<sequence length="361" mass="41043">IAIASVFCNETKDHPDGYYYLALVKGVRQFAHAFSNVSVIISQDDKAKIGLGILVVVQLPDHDFACGNSQKLIPSVYLIIKPNEENDDLRTRQVAIFVRSQWSISTLSITHAEDLISLVSDNQYSEALKINNEIKPIWVLLVDGGPDENPRHFKNIESYFERSMATLSGKLAGIVLPIDHFGKHLDSQSNINDTNLATQNFNYARTMLCDIWHRDPIFGKHVNATYIDKTTTSEVTEFLQLSNGFFLPVTRAKDGHYINPVHLLQYSEQLKVPSYDKHCPSIICHKYFPTLAYITKHKHEMHPSARRRPKKSQPKNSESVVEAVVITNATILEDFSIFPLQQNKNCFSVDDFREYASNIEF</sequence>
<reference evidence="2 3" key="1">
    <citation type="submission" date="2021-06" db="EMBL/GenBank/DDBJ databases">
        <authorList>
            <person name="Kallberg Y."/>
            <person name="Tangrot J."/>
            <person name="Rosling A."/>
        </authorList>
    </citation>
    <scope>NUCLEOTIDE SEQUENCE [LARGE SCALE GENOMIC DNA]</scope>
    <source>
        <strain evidence="2 3">120-4 pot B 10/14</strain>
    </source>
</reference>
<comment type="caution">
    <text evidence="2">The sequence shown here is derived from an EMBL/GenBank/DDBJ whole genome shotgun (WGS) entry which is preliminary data.</text>
</comment>